<evidence type="ECO:0000313" key="7">
    <source>
        <dbReference type="EMBL" id="CAD8347403.1"/>
    </source>
</evidence>
<feature type="transmembrane region" description="Helical" evidence="5">
    <location>
        <begin position="337"/>
        <end position="363"/>
    </location>
</feature>
<feature type="transmembrane region" description="Helical" evidence="5">
    <location>
        <begin position="186"/>
        <end position="207"/>
    </location>
</feature>
<gene>
    <name evidence="7" type="ORF">PBAH0796_LOCUS3142</name>
</gene>
<evidence type="ECO:0000256" key="3">
    <source>
        <dbReference type="ARBA" id="ARBA00022989"/>
    </source>
</evidence>
<comment type="subcellular location">
    <subcellularLocation>
        <location evidence="1">Membrane</location>
        <topology evidence="1">Multi-pass membrane protein</topology>
    </subcellularLocation>
</comment>
<feature type="transmembrane region" description="Helical" evidence="5">
    <location>
        <begin position="152"/>
        <end position="174"/>
    </location>
</feature>
<feature type="transmembrane region" description="Helical" evidence="5">
    <location>
        <begin position="296"/>
        <end position="317"/>
    </location>
</feature>
<keyword evidence="4 5" id="KW-0472">Membrane</keyword>
<dbReference type="InterPro" id="IPR037185">
    <property type="entry name" value="EmrE-like"/>
</dbReference>
<sequence>MPEMLRPLVRRYRSRLVAVRWPGRWRIIVLTAVCLLARLVVKFLCKLDSGGCLLPCTFTLLPKSYMPRRYQGAPPPTDSVLRDVRVILVFAAAGYIVCFSKQCFMGAPQLQELSPRPPSPNVGALLAAALYGANVAYNVLNKRLLIAYPHPLLVTTMNFGTCSLFCIIAWVLGFQRPPPKLTYSMCARLAPLMFFHWMGTFLANISVSEVNIAFTHTVKAAEPVFTAVFATLLLGNSTSLRAWLYLMLVVAGVALASRTEVSFTWLGFWAAMASNISVSLRTVLSKKLIGNKTVPDLMSFMAVLHCGAFVMSLLAAACAKRPPVPDTFLGFSAKAASALAIGPLVWVFNTASILVLSWTSPVVHSMIRTLRRPVLVVASMVAFGTAVKPLNAGGIIMALVGAWLFNSPAGGGRPALGDGLLRELAGEPALSDRLLSFPAG</sequence>
<dbReference type="AlphaFoldDB" id="A0A7R9ZY69"/>
<dbReference type="Pfam" id="PF03151">
    <property type="entry name" value="TPT"/>
    <property type="match status" value="1"/>
</dbReference>
<protein>
    <recommendedName>
        <fullName evidence="6">Sugar phosphate transporter domain-containing protein</fullName>
    </recommendedName>
</protein>
<evidence type="ECO:0000256" key="1">
    <source>
        <dbReference type="ARBA" id="ARBA00004141"/>
    </source>
</evidence>
<proteinExistence type="predicted"/>
<reference evidence="7" key="1">
    <citation type="submission" date="2021-01" db="EMBL/GenBank/DDBJ databases">
        <authorList>
            <person name="Corre E."/>
            <person name="Pelletier E."/>
            <person name="Niang G."/>
            <person name="Scheremetjew M."/>
            <person name="Finn R."/>
            <person name="Kale V."/>
            <person name="Holt S."/>
            <person name="Cochrane G."/>
            <person name="Meng A."/>
            <person name="Brown T."/>
            <person name="Cohen L."/>
        </authorList>
    </citation>
    <scope>NUCLEOTIDE SEQUENCE</scope>
    <source>
        <strain evidence="7">Pbaha01</strain>
    </source>
</reference>
<feature type="transmembrane region" description="Helical" evidence="5">
    <location>
        <begin position="84"/>
        <end position="100"/>
    </location>
</feature>
<keyword evidence="2 5" id="KW-0812">Transmembrane</keyword>
<organism evidence="7">
    <name type="scientific">Pyrodinium bahamense</name>
    <dbReference type="NCBI Taxonomy" id="73915"/>
    <lineage>
        <taxon>Eukaryota</taxon>
        <taxon>Sar</taxon>
        <taxon>Alveolata</taxon>
        <taxon>Dinophyceae</taxon>
        <taxon>Gonyaulacales</taxon>
        <taxon>Pyrocystaceae</taxon>
        <taxon>Pyrodinium</taxon>
    </lineage>
</organism>
<feature type="transmembrane region" description="Helical" evidence="5">
    <location>
        <begin position="375"/>
        <end position="405"/>
    </location>
</feature>
<dbReference type="GO" id="GO:0016020">
    <property type="term" value="C:membrane"/>
    <property type="evidence" value="ECO:0007669"/>
    <property type="project" value="UniProtKB-SubCell"/>
</dbReference>
<feature type="transmembrane region" description="Helical" evidence="5">
    <location>
        <begin position="265"/>
        <end position="284"/>
    </location>
</feature>
<dbReference type="InterPro" id="IPR050186">
    <property type="entry name" value="TPT_transporter"/>
</dbReference>
<dbReference type="EMBL" id="HBEG01005287">
    <property type="protein sequence ID" value="CAD8347403.1"/>
    <property type="molecule type" value="Transcribed_RNA"/>
</dbReference>
<feature type="transmembrane region" description="Helical" evidence="5">
    <location>
        <begin position="121"/>
        <end position="140"/>
    </location>
</feature>
<evidence type="ECO:0000256" key="2">
    <source>
        <dbReference type="ARBA" id="ARBA00022692"/>
    </source>
</evidence>
<feature type="transmembrane region" description="Helical" evidence="5">
    <location>
        <begin position="213"/>
        <end position="235"/>
    </location>
</feature>
<name>A0A7R9ZY69_9DINO</name>
<dbReference type="InterPro" id="IPR004853">
    <property type="entry name" value="Sugar_P_trans_dom"/>
</dbReference>
<evidence type="ECO:0000256" key="4">
    <source>
        <dbReference type="ARBA" id="ARBA00023136"/>
    </source>
</evidence>
<evidence type="ECO:0000256" key="5">
    <source>
        <dbReference type="SAM" id="Phobius"/>
    </source>
</evidence>
<feature type="domain" description="Sugar phosphate transporter" evidence="6">
    <location>
        <begin position="125"/>
        <end position="406"/>
    </location>
</feature>
<keyword evidence="3 5" id="KW-1133">Transmembrane helix</keyword>
<evidence type="ECO:0000259" key="6">
    <source>
        <dbReference type="Pfam" id="PF03151"/>
    </source>
</evidence>
<accession>A0A7R9ZY69</accession>
<dbReference type="SUPFAM" id="SSF103481">
    <property type="entry name" value="Multidrug resistance efflux transporter EmrE"/>
    <property type="match status" value="1"/>
</dbReference>
<dbReference type="PANTHER" id="PTHR11132">
    <property type="entry name" value="SOLUTE CARRIER FAMILY 35"/>
    <property type="match status" value="1"/>
</dbReference>